<proteinExistence type="inferred from homology"/>
<dbReference type="InterPro" id="IPR004389">
    <property type="entry name" value="Ribosomal_uL18_bac-type"/>
</dbReference>
<organism evidence="8 9">
    <name type="scientific">Methylophilales bacterium HTCC2181</name>
    <dbReference type="NCBI Taxonomy" id="383631"/>
    <lineage>
        <taxon>Bacteria</taxon>
        <taxon>Pseudomonadati</taxon>
        <taxon>Pseudomonadota</taxon>
        <taxon>Betaproteobacteria</taxon>
        <taxon>Nitrosomonadales</taxon>
        <taxon>OM43 clade</taxon>
    </lineage>
</organism>
<evidence type="ECO:0000313" key="9">
    <source>
        <dbReference type="Proteomes" id="UP000054262"/>
    </source>
</evidence>
<dbReference type="OrthoDB" id="9810939at2"/>
<comment type="similarity">
    <text evidence="1 7">Belongs to the universal ribosomal protein uL18 family.</text>
</comment>
<dbReference type="PANTHER" id="PTHR12899">
    <property type="entry name" value="39S RIBOSOMAL PROTEIN L18, MITOCHONDRIAL"/>
    <property type="match status" value="1"/>
</dbReference>
<dbReference type="HAMAP" id="MF_01337_B">
    <property type="entry name" value="Ribosomal_uL18_B"/>
    <property type="match status" value="1"/>
</dbReference>
<dbReference type="EMBL" id="AAUX01000001">
    <property type="protein sequence ID" value="EAV47724.1"/>
    <property type="molecule type" value="Genomic_DNA"/>
</dbReference>
<dbReference type="InterPro" id="IPR057268">
    <property type="entry name" value="Ribosomal_L18"/>
</dbReference>
<keyword evidence="3 7" id="KW-0694">RNA-binding</keyword>
<dbReference type="GO" id="GO:0022625">
    <property type="term" value="C:cytosolic large ribosomal subunit"/>
    <property type="evidence" value="ECO:0007669"/>
    <property type="project" value="TreeGrafter"/>
</dbReference>
<dbReference type="SUPFAM" id="SSF53137">
    <property type="entry name" value="Translational machinery components"/>
    <property type="match status" value="1"/>
</dbReference>
<keyword evidence="2 7" id="KW-0699">rRNA-binding</keyword>
<comment type="subunit">
    <text evidence="7">Part of the 50S ribosomal subunit; part of the 5S rRNA/L5/L18/L25 subcomplex. Contacts the 5S and 23S rRNAs.</text>
</comment>
<dbReference type="CDD" id="cd00432">
    <property type="entry name" value="Ribosomal_L18_L5e"/>
    <property type="match status" value="1"/>
</dbReference>
<keyword evidence="9" id="KW-1185">Reference proteome</keyword>
<dbReference type="InterPro" id="IPR005484">
    <property type="entry name" value="Ribosomal_uL18_bac/plant/anim"/>
</dbReference>
<gene>
    <name evidence="7 8" type="primary">rplR</name>
    <name evidence="8" type="ORF">MB2181_06585</name>
</gene>
<dbReference type="Pfam" id="PF00861">
    <property type="entry name" value="Ribosomal_L18p"/>
    <property type="match status" value="1"/>
</dbReference>
<dbReference type="GO" id="GO:0003735">
    <property type="term" value="F:structural constituent of ribosome"/>
    <property type="evidence" value="ECO:0007669"/>
    <property type="project" value="InterPro"/>
</dbReference>
<dbReference type="Gene3D" id="3.30.420.100">
    <property type="match status" value="1"/>
</dbReference>
<evidence type="ECO:0000256" key="3">
    <source>
        <dbReference type="ARBA" id="ARBA00022884"/>
    </source>
</evidence>
<evidence type="ECO:0000256" key="7">
    <source>
        <dbReference type="HAMAP-Rule" id="MF_01337"/>
    </source>
</evidence>
<evidence type="ECO:0000256" key="6">
    <source>
        <dbReference type="ARBA" id="ARBA00035197"/>
    </source>
</evidence>
<accession>A0P864</accession>
<comment type="function">
    <text evidence="7">This is one of the proteins that bind and probably mediate the attachment of the 5S RNA into the large ribosomal subunit, where it forms part of the central protuberance.</text>
</comment>
<evidence type="ECO:0000256" key="2">
    <source>
        <dbReference type="ARBA" id="ARBA00022730"/>
    </source>
</evidence>
<name>A0P864_9PROT</name>
<dbReference type="NCBIfam" id="TIGR00060">
    <property type="entry name" value="L18_bact"/>
    <property type="match status" value="1"/>
</dbReference>
<reference evidence="8 9" key="1">
    <citation type="submission" date="2006-11" db="EMBL/GenBank/DDBJ databases">
        <authorList>
            <person name="Giovannoni S."/>
            <person name="Vergin K."/>
            <person name="Ferriera S."/>
            <person name="Johnson J."/>
            <person name="Kravitz S."/>
            <person name="Beeson K."/>
            <person name="Sutton G."/>
            <person name="Rogers Y.-H."/>
            <person name="Friedman R."/>
            <person name="Frazier M."/>
            <person name="Venter J.C."/>
        </authorList>
    </citation>
    <scope>NUCLEOTIDE SEQUENCE [LARGE SCALE GENOMIC DNA]</scope>
    <source>
        <strain evidence="8 9">HTCC2181</strain>
    </source>
</reference>
<dbReference type="GO" id="GO:0008097">
    <property type="term" value="F:5S rRNA binding"/>
    <property type="evidence" value="ECO:0007669"/>
    <property type="project" value="TreeGrafter"/>
</dbReference>
<dbReference type="Proteomes" id="UP000054262">
    <property type="component" value="Unassembled WGS sequence"/>
</dbReference>
<evidence type="ECO:0000313" key="8">
    <source>
        <dbReference type="EMBL" id="EAV47724.1"/>
    </source>
</evidence>
<sequence length="117" mass="12952">MSTENPRLRRARKSRAKMAELHVTRLTVYRSNSNIYAQIIDGNNNKVIATASTTEAEVKKTLKNTSNKDAAIAIGKRIAEKAVKAGVKEIAFDRSGYKYHGRIKALADSARENGLTF</sequence>
<protein>
    <recommendedName>
        <fullName evidence="6 7">Large ribosomal subunit protein uL18</fullName>
    </recommendedName>
</protein>
<dbReference type="AlphaFoldDB" id="A0P864"/>
<evidence type="ECO:0000256" key="5">
    <source>
        <dbReference type="ARBA" id="ARBA00023274"/>
    </source>
</evidence>
<dbReference type="FunFam" id="3.30.420.100:FF:000001">
    <property type="entry name" value="50S ribosomal protein L18"/>
    <property type="match status" value="1"/>
</dbReference>
<keyword evidence="4 7" id="KW-0689">Ribosomal protein</keyword>
<dbReference type="GO" id="GO:0006412">
    <property type="term" value="P:translation"/>
    <property type="evidence" value="ECO:0007669"/>
    <property type="project" value="UniProtKB-UniRule"/>
</dbReference>
<evidence type="ECO:0000256" key="4">
    <source>
        <dbReference type="ARBA" id="ARBA00022980"/>
    </source>
</evidence>
<evidence type="ECO:0000256" key="1">
    <source>
        <dbReference type="ARBA" id="ARBA00007116"/>
    </source>
</evidence>
<keyword evidence="5 7" id="KW-0687">Ribonucleoprotein</keyword>
<comment type="caution">
    <text evidence="8">The sequence shown here is derived from an EMBL/GenBank/DDBJ whole genome shotgun (WGS) entry which is preliminary data.</text>
</comment>
<dbReference type="PANTHER" id="PTHR12899:SF3">
    <property type="entry name" value="LARGE RIBOSOMAL SUBUNIT PROTEIN UL18M"/>
    <property type="match status" value="1"/>
</dbReference>